<organism evidence="2 3">
    <name type="scientific">Trichonephila inaurata madagascariensis</name>
    <dbReference type="NCBI Taxonomy" id="2747483"/>
    <lineage>
        <taxon>Eukaryota</taxon>
        <taxon>Metazoa</taxon>
        <taxon>Ecdysozoa</taxon>
        <taxon>Arthropoda</taxon>
        <taxon>Chelicerata</taxon>
        <taxon>Arachnida</taxon>
        <taxon>Araneae</taxon>
        <taxon>Araneomorphae</taxon>
        <taxon>Entelegynae</taxon>
        <taxon>Araneoidea</taxon>
        <taxon>Nephilidae</taxon>
        <taxon>Trichonephila</taxon>
        <taxon>Trichonephila inaurata</taxon>
    </lineage>
</organism>
<name>A0A8X6Y0L2_9ARAC</name>
<proteinExistence type="predicted"/>
<gene>
    <name evidence="2" type="ORF">TNIN_385721</name>
</gene>
<evidence type="ECO:0000313" key="2">
    <source>
        <dbReference type="EMBL" id="GFY60761.1"/>
    </source>
</evidence>
<evidence type="ECO:0000256" key="1">
    <source>
        <dbReference type="SAM" id="MobiDB-lite"/>
    </source>
</evidence>
<reference evidence="2" key="1">
    <citation type="submission" date="2020-08" db="EMBL/GenBank/DDBJ databases">
        <title>Multicomponent nature underlies the extraordinary mechanical properties of spider dragline silk.</title>
        <authorList>
            <person name="Kono N."/>
            <person name="Nakamura H."/>
            <person name="Mori M."/>
            <person name="Yoshida Y."/>
            <person name="Ohtoshi R."/>
            <person name="Malay A.D."/>
            <person name="Moran D.A.P."/>
            <person name="Tomita M."/>
            <person name="Numata K."/>
            <person name="Arakawa K."/>
        </authorList>
    </citation>
    <scope>NUCLEOTIDE SEQUENCE</scope>
</reference>
<feature type="compositionally biased region" description="Basic and acidic residues" evidence="1">
    <location>
        <begin position="16"/>
        <end position="25"/>
    </location>
</feature>
<comment type="caution">
    <text evidence="2">The sequence shown here is derived from an EMBL/GenBank/DDBJ whole genome shotgun (WGS) entry which is preliminary data.</text>
</comment>
<dbReference type="AlphaFoldDB" id="A0A8X6Y0L2"/>
<feature type="region of interest" description="Disordered" evidence="1">
    <location>
        <begin position="1"/>
        <end position="26"/>
    </location>
</feature>
<keyword evidence="3" id="KW-1185">Reference proteome</keyword>
<sequence length="69" mass="7747">MVATHQDPLEQYLDSHVPELKEETPSRVTDVGLLESSQIITALSTVINQYIERKVIPTEFLVLPEAKGK</sequence>
<protein>
    <submittedName>
        <fullName evidence="2">Uncharacterized protein</fullName>
    </submittedName>
</protein>
<dbReference type="EMBL" id="BMAV01013277">
    <property type="protein sequence ID" value="GFY60761.1"/>
    <property type="molecule type" value="Genomic_DNA"/>
</dbReference>
<accession>A0A8X6Y0L2</accession>
<dbReference type="OrthoDB" id="6454936at2759"/>
<dbReference type="Proteomes" id="UP000886998">
    <property type="component" value="Unassembled WGS sequence"/>
</dbReference>
<evidence type="ECO:0000313" key="3">
    <source>
        <dbReference type="Proteomes" id="UP000886998"/>
    </source>
</evidence>